<gene>
    <name evidence="2" type="ORF">FVE85_4376</name>
</gene>
<evidence type="ECO:0000313" key="3">
    <source>
        <dbReference type="Proteomes" id="UP000324585"/>
    </source>
</evidence>
<comment type="caution">
    <text evidence="2">The sequence shown here is derived from an EMBL/GenBank/DDBJ whole genome shotgun (WGS) entry which is preliminary data.</text>
</comment>
<sequence>MKRTRDDDDVPAHVRRSARLLSCRDNTRGTPQLRKKRRTSGKRSPKTDDVCRGLTAIGLDDVPLDVVVRIVEHALGVRAVEPFVGFPCTLISFDAVRLIAPLALTCRRMYRVFVPDGQHASLPPLCMSLSVSAIRELRLVVDEIKAVQTKRRMHRARGASQNDSRNSRCHGSIDSPLVRSVAHMVHFQGQDFRGVPRFLASLATFTCPGLWLWSPVQMELDAIRRREVQRALLGTDDSCSSTQRMWLQAMHAINPASRHFRAFLSAMTGLKELRMSGAVRFFRNAAFPALCMTWLRPMAQLEHLVLQDFKVCCVARYRAEMPRSRQIDLYNVDEHEHRELDTVDSEADED</sequence>
<organism evidence="2 3">
    <name type="scientific">Porphyridium purpureum</name>
    <name type="common">Red alga</name>
    <name type="synonym">Porphyridium cruentum</name>
    <dbReference type="NCBI Taxonomy" id="35688"/>
    <lineage>
        <taxon>Eukaryota</taxon>
        <taxon>Rhodophyta</taxon>
        <taxon>Bangiophyceae</taxon>
        <taxon>Porphyridiales</taxon>
        <taxon>Porphyridiaceae</taxon>
        <taxon>Porphyridium</taxon>
    </lineage>
</organism>
<accession>A0A5J4YHW4</accession>
<name>A0A5J4YHW4_PORPP</name>
<evidence type="ECO:0000313" key="2">
    <source>
        <dbReference type="EMBL" id="KAA8490745.1"/>
    </source>
</evidence>
<feature type="compositionally biased region" description="Basic residues" evidence="1">
    <location>
        <begin position="33"/>
        <end position="44"/>
    </location>
</feature>
<keyword evidence="3" id="KW-1185">Reference proteome</keyword>
<dbReference type="Proteomes" id="UP000324585">
    <property type="component" value="Unassembled WGS sequence"/>
</dbReference>
<proteinExistence type="predicted"/>
<evidence type="ECO:0000256" key="1">
    <source>
        <dbReference type="SAM" id="MobiDB-lite"/>
    </source>
</evidence>
<dbReference type="EMBL" id="VRMN01000019">
    <property type="protein sequence ID" value="KAA8490745.1"/>
    <property type="molecule type" value="Genomic_DNA"/>
</dbReference>
<feature type="region of interest" description="Disordered" evidence="1">
    <location>
        <begin position="25"/>
        <end position="47"/>
    </location>
</feature>
<protein>
    <submittedName>
        <fullName evidence="2">Uncharacterized protein</fullName>
    </submittedName>
</protein>
<reference evidence="3" key="1">
    <citation type="journal article" date="2019" name="Nat. Commun.">
        <title>Expansion of phycobilisome linker gene families in mesophilic red algae.</title>
        <authorList>
            <person name="Lee J."/>
            <person name="Kim D."/>
            <person name="Bhattacharya D."/>
            <person name="Yoon H.S."/>
        </authorList>
    </citation>
    <scope>NUCLEOTIDE SEQUENCE [LARGE SCALE GENOMIC DNA]</scope>
    <source>
        <strain evidence="3">CCMP 1328</strain>
    </source>
</reference>
<dbReference type="AlphaFoldDB" id="A0A5J4YHW4"/>